<evidence type="ECO:0000313" key="1">
    <source>
        <dbReference type="EMBL" id="MPC88180.1"/>
    </source>
</evidence>
<organism evidence="1 2">
    <name type="scientific">Portunus trituberculatus</name>
    <name type="common">Swimming crab</name>
    <name type="synonym">Neptunus trituberculatus</name>
    <dbReference type="NCBI Taxonomy" id="210409"/>
    <lineage>
        <taxon>Eukaryota</taxon>
        <taxon>Metazoa</taxon>
        <taxon>Ecdysozoa</taxon>
        <taxon>Arthropoda</taxon>
        <taxon>Crustacea</taxon>
        <taxon>Multicrustacea</taxon>
        <taxon>Malacostraca</taxon>
        <taxon>Eumalacostraca</taxon>
        <taxon>Eucarida</taxon>
        <taxon>Decapoda</taxon>
        <taxon>Pleocyemata</taxon>
        <taxon>Brachyura</taxon>
        <taxon>Eubrachyura</taxon>
        <taxon>Portunoidea</taxon>
        <taxon>Portunidae</taxon>
        <taxon>Portuninae</taxon>
        <taxon>Portunus</taxon>
    </lineage>
</organism>
<comment type="caution">
    <text evidence="1">The sequence shown here is derived from an EMBL/GenBank/DDBJ whole genome shotgun (WGS) entry which is preliminary data.</text>
</comment>
<proteinExistence type="predicted"/>
<reference evidence="1 2" key="1">
    <citation type="submission" date="2019-05" db="EMBL/GenBank/DDBJ databases">
        <title>Another draft genome of Portunus trituberculatus and its Hox gene families provides insights of decapod evolution.</title>
        <authorList>
            <person name="Jeong J.-H."/>
            <person name="Song I."/>
            <person name="Kim S."/>
            <person name="Choi T."/>
            <person name="Kim D."/>
            <person name="Ryu S."/>
            <person name="Kim W."/>
        </authorList>
    </citation>
    <scope>NUCLEOTIDE SEQUENCE [LARGE SCALE GENOMIC DNA]</scope>
    <source>
        <tissue evidence="1">Muscle</tissue>
    </source>
</reference>
<sequence>MIRTLVSRTQKHACLIPLASSESTNRWK</sequence>
<evidence type="ECO:0000313" key="2">
    <source>
        <dbReference type="Proteomes" id="UP000324222"/>
    </source>
</evidence>
<protein>
    <submittedName>
        <fullName evidence="1">Uncharacterized protein</fullName>
    </submittedName>
</protein>
<keyword evidence="2" id="KW-1185">Reference proteome</keyword>
<dbReference type="Proteomes" id="UP000324222">
    <property type="component" value="Unassembled WGS sequence"/>
</dbReference>
<gene>
    <name evidence="1" type="ORF">E2C01_083076</name>
</gene>
<accession>A0A5B7ITY7</accession>
<dbReference type="EMBL" id="VSRR010076935">
    <property type="protein sequence ID" value="MPC88180.1"/>
    <property type="molecule type" value="Genomic_DNA"/>
</dbReference>
<dbReference type="AlphaFoldDB" id="A0A5B7ITY7"/>
<name>A0A5B7ITY7_PORTR</name>